<dbReference type="GO" id="GO:0003677">
    <property type="term" value="F:DNA binding"/>
    <property type="evidence" value="ECO:0007669"/>
    <property type="project" value="UniProtKB-KW"/>
</dbReference>
<comment type="caution">
    <text evidence="5">The sequence shown here is derived from an EMBL/GenBank/DDBJ whole genome shotgun (WGS) entry which is preliminary data.</text>
</comment>
<feature type="domain" description="Type I restriction modification DNA specificity" evidence="4">
    <location>
        <begin position="2"/>
        <end position="172"/>
    </location>
</feature>
<dbReference type="Pfam" id="PF01420">
    <property type="entry name" value="Methylase_S"/>
    <property type="match status" value="1"/>
</dbReference>
<comment type="similarity">
    <text evidence="1">Belongs to the type-I restriction system S methylase family.</text>
</comment>
<name>A0A3A4NUA6_ABYX5</name>
<proteinExistence type="inferred from homology"/>
<dbReference type="AlphaFoldDB" id="A0A3A4NUA6"/>
<evidence type="ECO:0000256" key="2">
    <source>
        <dbReference type="ARBA" id="ARBA00022747"/>
    </source>
</evidence>
<dbReference type="InterPro" id="IPR044946">
    <property type="entry name" value="Restrct_endonuc_typeI_TRD_sf"/>
</dbReference>
<dbReference type="PANTHER" id="PTHR30408:SF12">
    <property type="entry name" value="TYPE I RESTRICTION ENZYME MJAVIII SPECIFICITY SUBUNIT"/>
    <property type="match status" value="1"/>
</dbReference>
<protein>
    <recommendedName>
        <fullName evidence="4">Type I restriction modification DNA specificity domain-containing protein</fullName>
    </recommendedName>
</protein>
<reference evidence="5 6" key="1">
    <citation type="journal article" date="2017" name="ISME J.">
        <title>Energy and carbon metabolisms in a deep terrestrial subsurface fluid microbial community.</title>
        <authorList>
            <person name="Momper L."/>
            <person name="Jungbluth S.P."/>
            <person name="Lee M.D."/>
            <person name="Amend J.P."/>
        </authorList>
    </citation>
    <scope>NUCLEOTIDE SEQUENCE [LARGE SCALE GENOMIC DNA]</scope>
    <source>
        <strain evidence="5">SURF_5</strain>
    </source>
</reference>
<keyword evidence="2" id="KW-0680">Restriction system</keyword>
<dbReference type="InterPro" id="IPR052021">
    <property type="entry name" value="Type-I_RS_S_subunit"/>
</dbReference>
<accession>A0A3A4NUA6</accession>
<dbReference type="Proteomes" id="UP000265882">
    <property type="component" value="Unassembled WGS sequence"/>
</dbReference>
<organism evidence="5 6">
    <name type="scientific">Abyssobacteria bacterium (strain SURF_5)</name>
    <dbReference type="NCBI Taxonomy" id="2093360"/>
    <lineage>
        <taxon>Bacteria</taxon>
        <taxon>Pseudomonadati</taxon>
        <taxon>Candidatus Hydrogenedentota</taxon>
        <taxon>Candidatus Abyssobacteria</taxon>
    </lineage>
</organism>
<keyword evidence="3" id="KW-0238">DNA-binding</keyword>
<dbReference type="PANTHER" id="PTHR30408">
    <property type="entry name" value="TYPE-1 RESTRICTION ENZYME ECOKI SPECIFICITY PROTEIN"/>
    <property type="match status" value="1"/>
</dbReference>
<evidence type="ECO:0000256" key="3">
    <source>
        <dbReference type="ARBA" id="ARBA00023125"/>
    </source>
</evidence>
<evidence type="ECO:0000313" key="5">
    <source>
        <dbReference type="EMBL" id="RJP24023.1"/>
    </source>
</evidence>
<evidence type="ECO:0000259" key="4">
    <source>
        <dbReference type="Pfam" id="PF01420"/>
    </source>
</evidence>
<dbReference type="Gene3D" id="3.90.220.20">
    <property type="entry name" value="DNA methylase specificity domains"/>
    <property type="match status" value="2"/>
</dbReference>
<gene>
    <name evidence="5" type="ORF">C4520_04830</name>
</gene>
<evidence type="ECO:0000256" key="1">
    <source>
        <dbReference type="ARBA" id="ARBA00010923"/>
    </source>
</evidence>
<dbReference type="EMBL" id="QZKU01000041">
    <property type="protein sequence ID" value="RJP24023.1"/>
    <property type="molecule type" value="Genomic_DNA"/>
</dbReference>
<dbReference type="CDD" id="cd17521">
    <property type="entry name" value="RMtype1_S_Sau13435ORF2165P_TRD2-CR2_like"/>
    <property type="match status" value="2"/>
</dbReference>
<evidence type="ECO:0000313" key="6">
    <source>
        <dbReference type="Proteomes" id="UP000265882"/>
    </source>
</evidence>
<sequence>MKWNTVKLGDLSLVGPQYGANARAISASGKRPRYIRITDIDSKGSLLPNDSVEADILDESQFLLKDGDLLLARSGNTVGKSYRYTSKDGPCIFAGYLIRFRINPNLADSRFLFYFTQSSIYQSWVVSKRRVAGQPNINGKEYSSLPIPLPPLSEQRLIVEILDQADALRKKRSEADAKSIRILPALFYKMFGDPATNPKGWPFKPLGELSIGHPQYGANAKAINYEEGTPRYVRITDITDDGFLSDVDIKTLDSEDWEPYRLEDGDLLFARSGATVGKSYLYHPDDGPCAFAGYLIRFKLNKSLIQPWVVFALAHTPYFRSWVAARRRTAAQPNINGQEYASLKLPQPDPKTQNRFVGALQVLHSSYFKRKRARRELENLFSVMLNSAFRGDLTASWRESHIEELLTEMNVQAKELGWEENL</sequence>
<dbReference type="SUPFAM" id="SSF116734">
    <property type="entry name" value="DNA methylase specificity domain"/>
    <property type="match status" value="2"/>
</dbReference>
<dbReference type="InterPro" id="IPR000055">
    <property type="entry name" value="Restrct_endonuc_typeI_TRD"/>
</dbReference>
<dbReference type="GO" id="GO:0009307">
    <property type="term" value="P:DNA restriction-modification system"/>
    <property type="evidence" value="ECO:0007669"/>
    <property type="project" value="UniProtKB-KW"/>
</dbReference>